<name>A0A3E3IGR5_9FIRM</name>
<accession>A0A3E3IGR5</accession>
<dbReference type="EMBL" id="QVLU01000030">
    <property type="protein sequence ID" value="RGE66237.1"/>
    <property type="molecule type" value="Genomic_DNA"/>
</dbReference>
<proteinExistence type="predicted"/>
<protein>
    <submittedName>
        <fullName evidence="1">Uncharacterized protein</fullName>
    </submittedName>
</protein>
<dbReference type="AlphaFoldDB" id="A0A3E3IGR5"/>
<gene>
    <name evidence="1" type="ORF">DWY69_24505</name>
</gene>
<evidence type="ECO:0000313" key="2">
    <source>
        <dbReference type="Proteomes" id="UP000261166"/>
    </source>
</evidence>
<sequence>MANGKPFRAIPITYLWNKCGKGKRICGCICNKRYCRKKKKRRLLLMGADIFDPEADLTNWENHVYRRYQ</sequence>
<reference evidence="1 2" key="1">
    <citation type="submission" date="2018-08" db="EMBL/GenBank/DDBJ databases">
        <title>A genome reference for cultivated species of the human gut microbiota.</title>
        <authorList>
            <person name="Zou Y."/>
            <person name="Xue W."/>
            <person name="Luo G."/>
        </authorList>
    </citation>
    <scope>NUCLEOTIDE SEQUENCE [LARGE SCALE GENOMIC DNA]</scope>
    <source>
        <strain evidence="1 2">AF26-4BH</strain>
    </source>
</reference>
<evidence type="ECO:0000313" key="1">
    <source>
        <dbReference type="EMBL" id="RGE66237.1"/>
    </source>
</evidence>
<dbReference type="Proteomes" id="UP000261166">
    <property type="component" value="Unassembled WGS sequence"/>
</dbReference>
<comment type="caution">
    <text evidence="1">The sequence shown here is derived from an EMBL/GenBank/DDBJ whole genome shotgun (WGS) entry which is preliminary data.</text>
</comment>
<organism evidence="1 2">
    <name type="scientific">Eisenbergiella massiliensis</name>
    <dbReference type="NCBI Taxonomy" id="1720294"/>
    <lineage>
        <taxon>Bacteria</taxon>
        <taxon>Bacillati</taxon>
        <taxon>Bacillota</taxon>
        <taxon>Clostridia</taxon>
        <taxon>Lachnospirales</taxon>
        <taxon>Lachnospiraceae</taxon>
        <taxon>Eisenbergiella</taxon>
    </lineage>
</organism>